<dbReference type="PANTHER" id="PTHR33154">
    <property type="entry name" value="TRANSCRIPTIONAL REGULATOR, ARSR FAMILY"/>
    <property type="match status" value="1"/>
</dbReference>
<dbReference type="EMBL" id="FNHB01000001">
    <property type="protein sequence ID" value="SDL88807.1"/>
    <property type="molecule type" value="Genomic_DNA"/>
</dbReference>
<dbReference type="Proteomes" id="UP000214880">
    <property type="component" value="Unassembled WGS sequence"/>
</dbReference>
<keyword evidence="2" id="KW-0238">DNA-binding</keyword>
<evidence type="ECO:0000256" key="2">
    <source>
        <dbReference type="ARBA" id="ARBA00023125"/>
    </source>
</evidence>
<dbReference type="Gene3D" id="1.10.10.10">
    <property type="entry name" value="Winged helix-like DNA-binding domain superfamily/Winged helix DNA-binding domain"/>
    <property type="match status" value="1"/>
</dbReference>
<dbReference type="InterPro" id="IPR051081">
    <property type="entry name" value="HTH_MetalResp_TranReg"/>
</dbReference>
<dbReference type="CDD" id="cd00090">
    <property type="entry name" value="HTH_ARSR"/>
    <property type="match status" value="1"/>
</dbReference>
<dbReference type="InterPro" id="IPR011991">
    <property type="entry name" value="ArsR-like_HTH"/>
</dbReference>
<dbReference type="GO" id="GO:0003700">
    <property type="term" value="F:DNA-binding transcription factor activity"/>
    <property type="evidence" value="ECO:0007669"/>
    <property type="project" value="InterPro"/>
</dbReference>
<feature type="domain" description="HTH arsR-type" evidence="4">
    <location>
        <begin position="15"/>
        <end position="110"/>
    </location>
</feature>
<evidence type="ECO:0000256" key="1">
    <source>
        <dbReference type="ARBA" id="ARBA00023015"/>
    </source>
</evidence>
<keyword evidence="1" id="KW-0805">Transcription regulation</keyword>
<dbReference type="PANTHER" id="PTHR33154:SF33">
    <property type="entry name" value="TRANSCRIPTIONAL REPRESSOR SDPR"/>
    <property type="match status" value="1"/>
</dbReference>
<organism evidence="5 6">
    <name type="scientific">Dendrosporobacter quercicolus</name>
    <dbReference type="NCBI Taxonomy" id="146817"/>
    <lineage>
        <taxon>Bacteria</taxon>
        <taxon>Bacillati</taxon>
        <taxon>Bacillota</taxon>
        <taxon>Negativicutes</taxon>
        <taxon>Selenomonadales</taxon>
        <taxon>Sporomusaceae</taxon>
        <taxon>Dendrosporobacter</taxon>
    </lineage>
</organism>
<dbReference type="SUPFAM" id="SSF46785">
    <property type="entry name" value="Winged helix' DNA-binding domain"/>
    <property type="match status" value="1"/>
</dbReference>
<dbReference type="RefSeq" id="WP_092069295.1">
    <property type="nucleotide sequence ID" value="NZ_FNHB01000001.1"/>
</dbReference>
<keyword evidence="3" id="KW-0804">Transcription</keyword>
<evidence type="ECO:0000256" key="3">
    <source>
        <dbReference type="ARBA" id="ARBA00023163"/>
    </source>
</evidence>
<dbReference type="PRINTS" id="PR00778">
    <property type="entry name" value="HTHARSR"/>
</dbReference>
<keyword evidence="6" id="KW-1185">Reference proteome</keyword>
<dbReference type="SMART" id="SM00418">
    <property type="entry name" value="HTH_ARSR"/>
    <property type="match status" value="1"/>
</dbReference>
<dbReference type="Pfam" id="PF25212">
    <property type="entry name" value="HVO_A0114"/>
    <property type="match status" value="1"/>
</dbReference>
<dbReference type="OrthoDB" id="6957498at2"/>
<proteinExistence type="predicted"/>
<accession>A0A1G9NS14</accession>
<sequence>MKHKTFQTEANAACMKALDDVMDFEFYKVLFDPARIDIIKYLAFVDNASVKEVAENFTQDRSVISRHLELMHRYGIVDKEKQGRYTLYRLNCNYVINKFEITAKALKSLM</sequence>
<evidence type="ECO:0000259" key="4">
    <source>
        <dbReference type="PROSITE" id="PS50987"/>
    </source>
</evidence>
<dbReference type="InterPro" id="IPR036388">
    <property type="entry name" value="WH-like_DNA-bd_sf"/>
</dbReference>
<name>A0A1G9NS14_9FIRM</name>
<dbReference type="InterPro" id="IPR001845">
    <property type="entry name" value="HTH_ArsR_DNA-bd_dom"/>
</dbReference>
<protein>
    <submittedName>
        <fullName evidence="5">Transcriptional regulator, ArsR family</fullName>
    </submittedName>
</protein>
<evidence type="ECO:0000313" key="6">
    <source>
        <dbReference type="Proteomes" id="UP000214880"/>
    </source>
</evidence>
<dbReference type="STRING" id="146817.SAMN04488502_1011097"/>
<dbReference type="GO" id="GO:0003677">
    <property type="term" value="F:DNA binding"/>
    <property type="evidence" value="ECO:0007669"/>
    <property type="project" value="UniProtKB-KW"/>
</dbReference>
<evidence type="ECO:0000313" key="5">
    <source>
        <dbReference type="EMBL" id="SDL88807.1"/>
    </source>
</evidence>
<dbReference type="AlphaFoldDB" id="A0A1G9NS14"/>
<dbReference type="PROSITE" id="PS50987">
    <property type="entry name" value="HTH_ARSR_2"/>
    <property type="match status" value="1"/>
</dbReference>
<gene>
    <name evidence="5" type="ORF">SAMN04488502_1011097</name>
</gene>
<reference evidence="5 6" key="1">
    <citation type="submission" date="2016-10" db="EMBL/GenBank/DDBJ databases">
        <authorList>
            <person name="de Groot N.N."/>
        </authorList>
    </citation>
    <scope>NUCLEOTIDE SEQUENCE [LARGE SCALE GENOMIC DNA]</scope>
    <source>
        <strain evidence="5 6">DSM 1736</strain>
    </source>
</reference>
<dbReference type="InterPro" id="IPR036390">
    <property type="entry name" value="WH_DNA-bd_sf"/>
</dbReference>